<name>A0AAP3UYW6_9PROT</name>
<sequence>MSALFLLGVLARTAATAAVVVAVALIVARAGPRIGGIAVGLPIVLAPGFLFLGLEQPPGFIAEAAIAVLYTLAASLAFTAAYLLAAARLGAVASLAVAALAWLAAGLALTQAPRALPPALLAYGLALAGALLLGRKLRLSAAVAASRPGKAALALRGLAAGLLVALATTLGAQWGPAASGLLIGYPIGLSIVSLTLHQLHGAPVARATVAAAQPGMMSLAAFALAMAGTVEALGPATAWPLALLASLAASSLMLVLARLPLQRPARQQG</sequence>
<dbReference type="EMBL" id="JARGEQ010000001">
    <property type="protein sequence ID" value="MDF1584828.1"/>
    <property type="molecule type" value="Genomic_DNA"/>
</dbReference>
<feature type="transmembrane region" description="Helical" evidence="1">
    <location>
        <begin position="115"/>
        <end position="133"/>
    </location>
</feature>
<evidence type="ECO:0000256" key="1">
    <source>
        <dbReference type="SAM" id="Phobius"/>
    </source>
</evidence>
<evidence type="ECO:0000313" key="2">
    <source>
        <dbReference type="EMBL" id="MDF1584828.1"/>
    </source>
</evidence>
<evidence type="ECO:0000313" key="3">
    <source>
        <dbReference type="Proteomes" id="UP001301140"/>
    </source>
</evidence>
<feature type="transmembrane region" description="Helical" evidence="1">
    <location>
        <begin position="208"/>
        <end position="230"/>
    </location>
</feature>
<dbReference type="Proteomes" id="UP001301140">
    <property type="component" value="Unassembled WGS sequence"/>
</dbReference>
<proteinExistence type="predicted"/>
<feature type="transmembrane region" description="Helical" evidence="1">
    <location>
        <begin position="34"/>
        <end position="54"/>
    </location>
</feature>
<feature type="transmembrane region" description="Helical" evidence="1">
    <location>
        <begin position="153"/>
        <end position="172"/>
    </location>
</feature>
<reference evidence="2 3" key="1">
    <citation type="submission" date="2023-03" db="EMBL/GenBank/DDBJ databases">
        <title>YIM 152171 draft genome.</title>
        <authorList>
            <person name="Yang Z."/>
        </authorList>
    </citation>
    <scope>NUCLEOTIDE SEQUENCE [LARGE SCALE GENOMIC DNA]</scope>
    <source>
        <strain evidence="2 3">YIM 152171</strain>
    </source>
</reference>
<accession>A0AAP3UYW6</accession>
<feature type="transmembrane region" description="Helical" evidence="1">
    <location>
        <begin position="60"/>
        <end position="84"/>
    </location>
</feature>
<protein>
    <submittedName>
        <fullName evidence="2">Uncharacterized protein</fullName>
    </submittedName>
</protein>
<feature type="transmembrane region" description="Helical" evidence="1">
    <location>
        <begin position="6"/>
        <end position="27"/>
    </location>
</feature>
<keyword evidence="1" id="KW-0472">Membrane</keyword>
<feature type="transmembrane region" description="Helical" evidence="1">
    <location>
        <begin position="178"/>
        <end position="196"/>
    </location>
</feature>
<organism evidence="2 3">
    <name type="scientific">Marinimicrococcus flavescens</name>
    <dbReference type="NCBI Taxonomy" id="3031815"/>
    <lineage>
        <taxon>Bacteria</taxon>
        <taxon>Pseudomonadati</taxon>
        <taxon>Pseudomonadota</taxon>
        <taxon>Alphaproteobacteria</taxon>
        <taxon>Geminicoccales</taxon>
        <taxon>Geminicoccaceae</taxon>
        <taxon>Marinimicrococcus</taxon>
    </lineage>
</organism>
<dbReference type="AlphaFoldDB" id="A0AAP3UYW6"/>
<feature type="transmembrane region" description="Helical" evidence="1">
    <location>
        <begin position="91"/>
        <end position="109"/>
    </location>
</feature>
<keyword evidence="1" id="KW-0812">Transmembrane</keyword>
<comment type="caution">
    <text evidence="2">The sequence shown here is derived from an EMBL/GenBank/DDBJ whole genome shotgun (WGS) entry which is preliminary data.</text>
</comment>
<feature type="transmembrane region" description="Helical" evidence="1">
    <location>
        <begin position="236"/>
        <end position="257"/>
    </location>
</feature>
<gene>
    <name evidence="2" type="ORF">PZ740_00335</name>
</gene>
<dbReference type="RefSeq" id="WP_327787233.1">
    <property type="nucleotide sequence ID" value="NZ_JARGEQ010000001.1"/>
</dbReference>
<keyword evidence="1" id="KW-1133">Transmembrane helix</keyword>
<keyword evidence="3" id="KW-1185">Reference proteome</keyword>